<proteinExistence type="predicted"/>
<reference evidence="1" key="1">
    <citation type="submission" date="2019-08" db="EMBL/GenBank/DDBJ databases">
        <authorList>
            <person name="Kucharzyk K."/>
            <person name="Murdoch R.W."/>
            <person name="Higgins S."/>
            <person name="Loffler F."/>
        </authorList>
    </citation>
    <scope>NUCLEOTIDE SEQUENCE</scope>
</reference>
<comment type="caution">
    <text evidence="1">The sequence shown here is derived from an EMBL/GenBank/DDBJ whole genome shotgun (WGS) entry which is preliminary data.</text>
</comment>
<gene>
    <name evidence="1" type="ORF">SDC9_156818</name>
</gene>
<dbReference type="EMBL" id="VSSQ01055640">
    <property type="protein sequence ID" value="MPN09527.1"/>
    <property type="molecule type" value="Genomic_DNA"/>
</dbReference>
<accession>A0A645F5R3</accession>
<protein>
    <submittedName>
        <fullName evidence="1">Uncharacterized protein</fullName>
    </submittedName>
</protein>
<sequence>MTAPLPVAVPAAGEAVLAVLRRLCGVVTRKLRQLADVAWVFRGRSIQSGIPAWLEIALRKPHCLQRSGEEGYKLRRRQAISAKRDQPREHDGSCNLHDLVCAFFEHFAEEIIRMKA</sequence>
<name>A0A645F5R3_9ZZZZ</name>
<dbReference type="AlphaFoldDB" id="A0A645F5R3"/>
<organism evidence="1">
    <name type="scientific">bioreactor metagenome</name>
    <dbReference type="NCBI Taxonomy" id="1076179"/>
    <lineage>
        <taxon>unclassified sequences</taxon>
        <taxon>metagenomes</taxon>
        <taxon>ecological metagenomes</taxon>
    </lineage>
</organism>
<evidence type="ECO:0000313" key="1">
    <source>
        <dbReference type="EMBL" id="MPN09527.1"/>
    </source>
</evidence>